<keyword evidence="4 6" id="KW-0472">Membrane</keyword>
<evidence type="ECO:0000313" key="8">
    <source>
        <dbReference type="EMBL" id="THW35459.1"/>
    </source>
</evidence>
<feature type="transmembrane region" description="Helical" evidence="6">
    <location>
        <begin position="570"/>
        <end position="592"/>
    </location>
</feature>
<keyword evidence="3 6" id="KW-1133">Transmembrane helix</keyword>
<feature type="compositionally biased region" description="Polar residues" evidence="5">
    <location>
        <begin position="100"/>
        <end position="126"/>
    </location>
</feature>
<dbReference type="Pfam" id="PF07690">
    <property type="entry name" value="MFS_1"/>
    <property type="match status" value="1"/>
</dbReference>
<feature type="transmembrane region" description="Helical" evidence="6">
    <location>
        <begin position="598"/>
        <end position="619"/>
    </location>
</feature>
<evidence type="ECO:0000259" key="7">
    <source>
        <dbReference type="PROSITE" id="PS50850"/>
    </source>
</evidence>
<feature type="transmembrane region" description="Helical" evidence="6">
    <location>
        <begin position="287"/>
        <end position="308"/>
    </location>
</feature>
<proteinExistence type="predicted"/>
<feature type="compositionally biased region" description="Basic and acidic residues" evidence="5">
    <location>
        <begin position="83"/>
        <end position="95"/>
    </location>
</feature>
<feature type="compositionally biased region" description="Basic and acidic residues" evidence="5">
    <location>
        <begin position="156"/>
        <end position="184"/>
    </location>
</feature>
<feature type="region of interest" description="Disordered" evidence="5">
    <location>
        <begin position="79"/>
        <end position="188"/>
    </location>
</feature>
<dbReference type="Gene3D" id="1.20.1250.20">
    <property type="entry name" value="MFS general substrate transporter like domains"/>
    <property type="match status" value="1"/>
</dbReference>
<name>A0AB74IM93_AURPU</name>
<evidence type="ECO:0000256" key="6">
    <source>
        <dbReference type="SAM" id="Phobius"/>
    </source>
</evidence>
<dbReference type="SUPFAM" id="SSF103473">
    <property type="entry name" value="MFS general substrate transporter"/>
    <property type="match status" value="1"/>
</dbReference>
<dbReference type="GO" id="GO:0022857">
    <property type="term" value="F:transmembrane transporter activity"/>
    <property type="evidence" value="ECO:0007669"/>
    <property type="project" value="InterPro"/>
</dbReference>
<comment type="subcellular location">
    <subcellularLocation>
        <location evidence="1">Membrane</location>
        <topology evidence="1">Multi-pass membrane protein</topology>
    </subcellularLocation>
</comment>
<evidence type="ECO:0000256" key="2">
    <source>
        <dbReference type="ARBA" id="ARBA00022692"/>
    </source>
</evidence>
<evidence type="ECO:0000313" key="9">
    <source>
        <dbReference type="Proteomes" id="UP000309076"/>
    </source>
</evidence>
<keyword evidence="2 6" id="KW-0812">Transmembrane</keyword>
<dbReference type="GO" id="GO:0005886">
    <property type="term" value="C:plasma membrane"/>
    <property type="evidence" value="ECO:0007669"/>
    <property type="project" value="TreeGrafter"/>
</dbReference>
<organism evidence="8 9">
    <name type="scientific">Aureobasidium pullulans</name>
    <name type="common">Black yeast</name>
    <name type="synonym">Pullularia pullulans</name>
    <dbReference type="NCBI Taxonomy" id="5580"/>
    <lineage>
        <taxon>Eukaryota</taxon>
        <taxon>Fungi</taxon>
        <taxon>Dikarya</taxon>
        <taxon>Ascomycota</taxon>
        <taxon>Pezizomycotina</taxon>
        <taxon>Dothideomycetes</taxon>
        <taxon>Dothideomycetidae</taxon>
        <taxon>Dothideales</taxon>
        <taxon>Saccotheciaceae</taxon>
        <taxon>Aureobasidium</taxon>
    </lineage>
</organism>
<feature type="transmembrane region" description="Helical" evidence="6">
    <location>
        <begin position="425"/>
        <end position="444"/>
    </location>
</feature>
<dbReference type="PROSITE" id="PS50850">
    <property type="entry name" value="MFS"/>
    <property type="match status" value="1"/>
</dbReference>
<feature type="transmembrane region" description="Helical" evidence="6">
    <location>
        <begin position="505"/>
        <end position="525"/>
    </location>
</feature>
<dbReference type="PANTHER" id="PTHR23502">
    <property type="entry name" value="MAJOR FACILITATOR SUPERFAMILY"/>
    <property type="match status" value="1"/>
</dbReference>
<evidence type="ECO:0000256" key="3">
    <source>
        <dbReference type="ARBA" id="ARBA00022989"/>
    </source>
</evidence>
<dbReference type="CDD" id="cd17323">
    <property type="entry name" value="MFS_Tpo1_MDR_like"/>
    <property type="match status" value="1"/>
</dbReference>
<sequence length="637" mass="71312">MNNTTVHESISEIKLNDLICVKPLGNTTSRLPRFQDSVRRKQQRETLQLCDQRLWTSTTQSQRYIMQTLIEYRQQKKQASLIHGRDQPNYKGAERDDQEVATNSPDTEAPSLSSEYSPDCQTSTNPGIKARLPPLVASRKQQLPSPSPSPPPSDEDLIKEKRPDDESKDKISVSCEDKQNDQADPHNWSNGKRLWTTAILFLLVFSQGWVSACDSNIAKPASKELHVSQTTETLATALFLLGISAGSLVVGPLSEELGRNPVYLVPSMFYLCFTLGDALTPNFGAQITFRFLAGVSASPALSIYGGSLADLYTTEEREKLWPFFALSPLLSPILAPVAAAWIEDYLSWRWVYWIGLALSGAVYLLAFLCLPETFSPMIIQWRTHHLRQLTGSDKYTCDLEGRDSLGKRLAQNLSQPAKFFTTEPVIITLGFYLIVVYVVIFTFLNGFEFIFTDTYGFSPGETGLAFLGICIGALISTALTPLIGHFFKNTSTTEEKSQEQPPEHLLIPAIIASPFFAISIFWLGWTNYQSISYWSDYAATILFGYSMTAIFVSSYSYIINIYGTWSSSALGSITMARYFVASGMLVAARPMYQGIGVHWSLTFLGCLGLLCLPVPFLIYRYGKWLRKKSQFIEDEEE</sequence>
<dbReference type="PANTHER" id="PTHR23502:SF188">
    <property type="entry name" value="MAJOR FACILITATOR SUPERFAMILY (MFS) PROFILE DOMAIN-CONTAINING PROTEIN"/>
    <property type="match status" value="1"/>
</dbReference>
<feature type="transmembrane region" description="Helical" evidence="6">
    <location>
        <begin position="320"/>
        <end position="342"/>
    </location>
</feature>
<feature type="transmembrane region" description="Helical" evidence="6">
    <location>
        <begin position="537"/>
        <end position="558"/>
    </location>
</feature>
<accession>A0AB74IM93</accession>
<dbReference type="InterPro" id="IPR011701">
    <property type="entry name" value="MFS"/>
</dbReference>
<evidence type="ECO:0000256" key="5">
    <source>
        <dbReference type="SAM" id="MobiDB-lite"/>
    </source>
</evidence>
<evidence type="ECO:0000256" key="1">
    <source>
        <dbReference type="ARBA" id="ARBA00004141"/>
    </source>
</evidence>
<protein>
    <submittedName>
        <fullName evidence="8">MFS general substrate transporter</fullName>
    </submittedName>
</protein>
<feature type="transmembrane region" description="Helical" evidence="6">
    <location>
        <begin position="464"/>
        <end position="484"/>
    </location>
</feature>
<feature type="transmembrane region" description="Helical" evidence="6">
    <location>
        <begin position="262"/>
        <end position="281"/>
    </location>
</feature>
<dbReference type="InterPro" id="IPR020846">
    <property type="entry name" value="MFS_dom"/>
</dbReference>
<comment type="caution">
    <text evidence="8">The sequence shown here is derived from an EMBL/GenBank/DDBJ whole genome shotgun (WGS) entry which is preliminary data.</text>
</comment>
<reference evidence="8 9" key="1">
    <citation type="submission" date="2018-10" db="EMBL/GenBank/DDBJ databases">
        <title>Fifty Aureobasidium pullulans genomes reveal a recombining polyextremotolerant generalist.</title>
        <authorList>
            <person name="Gostincar C."/>
            <person name="Turk M."/>
            <person name="Zajc J."/>
            <person name="Gunde-Cimerman N."/>
        </authorList>
    </citation>
    <scope>NUCLEOTIDE SEQUENCE [LARGE SCALE GENOMIC DNA]</scope>
    <source>
        <strain evidence="8 9">EXF-10796</strain>
    </source>
</reference>
<evidence type="ECO:0000256" key="4">
    <source>
        <dbReference type="ARBA" id="ARBA00023136"/>
    </source>
</evidence>
<gene>
    <name evidence="8" type="ORF">D6D21_09141</name>
</gene>
<dbReference type="Proteomes" id="UP000309076">
    <property type="component" value="Unassembled WGS sequence"/>
</dbReference>
<feature type="transmembrane region" description="Helical" evidence="6">
    <location>
        <begin position="348"/>
        <end position="370"/>
    </location>
</feature>
<dbReference type="InterPro" id="IPR036259">
    <property type="entry name" value="MFS_trans_sf"/>
</dbReference>
<feature type="domain" description="Major facilitator superfamily (MFS) profile" evidence="7">
    <location>
        <begin position="192"/>
        <end position="623"/>
    </location>
</feature>
<dbReference type="AlphaFoldDB" id="A0AB74IM93"/>
<feature type="transmembrane region" description="Helical" evidence="6">
    <location>
        <begin position="232"/>
        <end position="250"/>
    </location>
</feature>
<feature type="transmembrane region" description="Helical" evidence="6">
    <location>
        <begin position="194"/>
        <end position="212"/>
    </location>
</feature>
<dbReference type="EMBL" id="QZAM01000278">
    <property type="protein sequence ID" value="THW35459.1"/>
    <property type="molecule type" value="Genomic_DNA"/>
</dbReference>